<keyword evidence="4" id="KW-1185">Reference proteome</keyword>
<gene>
    <name evidence="3" type="ORF">BST12_10530</name>
</gene>
<keyword evidence="1" id="KW-1133">Transmembrane helix</keyword>
<name>A0A1W9ZVR1_MYCAN</name>
<proteinExistence type="predicted"/>
<comment type="caution">
    <text evidence="3">The sequence shown here is derived from an EMBL/GenBank/DDBJ whole genome shotgun (WGS) entry which is preliminary data.</text>
</comment>
<feature type="non-terminal residue" evidence="3">
    <location>
        <position position="437"/>
    </location>
</feature>
<keyword evidence="1" id="KW-0472">Membrane</keyword>
<evidence type="ECO:0000256" key="1">
    <source>
        <dbReference type="SAM" id="Phobius"/>
    </source>
</evidence>
<dbReference type="RefSeq" id="WP_083113052.1">
    <property type="nucleotide sequence ID" value="NZ_MVHE01000012.1"/>
</dbReference>
<reference evidence="3 4" key="1">
    <citation type="submission" date="2017-02" db="EMBL/GenBank/DDBJ databases">
        <title>The new phylogeny of genus Mycobacterium.</title>
        <authorList>
            <person name="Tortoli E."/>
            <person name="Trovato A."/>
            <person name="Cirillo D.M."/>
        </authorList>
    </citation>
    <scope>NUCLEOTIDE SEQUENCE [LARGE SCALE GENOMIC DNA]</scope>
    <source>
        <strain evidence="3 4">DSM 45057</strain>
    </source>
</reference>
<organism evidence="3 4">
    <name type="scientific">Mycobacterium angelicum</name>
    <dbReference type="NCBI Taxonomy" id="470074"/>
    <lineage>
        <taxon>Bacteria</taxon>
        <taxon>Bacillati</taxon>
        <taxon>Actinomycetota</taxon>
        <taxon>Actinomycetes</taxon>
        <taxon>Mycobacteriales</taxon>
        <taxon>Mycobacteriaceae</taxon>
        <taxon>Mycobacterium</taxon>
    </lineage>
</organism>
<feature type="domain" description="DUF7159" evidence="2">
    <location>
        <begin position="2"/>
        <end position="217"/>
    </location>
</feature>
<accession>A0A1W9ZVR1</accession>
<keyword evidence="1" id="KW-0812">Transmembrane</keyword>
<feature type="transmembrane region" description="Helical" evidence="1">
    <location>
        <begin position="302"/>
        <end position="326"/>
    </location>
</feature>
<evidence type="ECO:0000313" key="3">
    <source>
        <dbReference type="EMBL" id="ORA21843.1"/>
    </source>
</evidence>
<dbReference type="InterPro" id="IPR055583">
    <property type="entry name" value="DUF7159"/>
</dbReference>
<dbReference type="Pfam" id="PF23717">
    <property type="entry name" value="DUF7159"/>
    <property type="match status" value="1"/>
</dbReference>
<dbReference type="OrthoDB" id="4619981at2"/>
<evidence type="ECO:0000259" key="2">
    <source>
        <dbReference type="Pfam" id="PF23717"/>
    </source>
</evidence>
<protein>
    <recommendedName>
        <fullName evidence="2">DUF7159 domain-containing protein</fullName>
    </recommendedName>
</protein>
<sequence length="437" mass="44642">MDVVLGVAVTGQVARLALLEPAARGEGVIDQYSVDVGDNPVAVLTETVVGTHRLLADDHHRLVAIRLCWSDQDQAYRLQQALTDAGVLNVEVLSESQAATALLGAGRSGAAVLLVGDETASLSMLGSDDAPPTLLAAAPTADAEATGMFDTMVARLGDQAGASGDVFVLGTDSDQTTAIADQVRAASTMSVQVPDDPTFALAQGAAMAGAASATMAAPALSPDATMAAPAVAADATMVAPYASAGDAGQPGAEDDQLAYSQSGEHDILPVDMDGYDEYGEGYDDEFEPEEDRPERLNRRALLIGNAVVAFAVIGFASLAVAVAVAVRPTAASQPVEGHQNAQPGKFMPLLPTQQQAPVPPPPIDMPTAGFQGGTIPPVEAAVPRQVPAQVPVAPAPVPGVVPAPVPIPVPIIIPYPGWQPGMPTYPTWSPPTTPPTT</sequence>
<dbReference type="AlphaFoldDB" id="A0A1W9ZVR1"/>
<evidence type="ECO:0000313" key="4">
    <source>
        <dbReference type="Proteomes" id="UP000192284"/>
    </source>
</evidence>
<dbReference type="Proteomes" id="UP000192284">
    <property type="component" value="Unassembled WGS sequence"/>
</dbReference>
<dbReference type="EMBL" id="MVHE01000012">
    <property type="protein sequence ID" value="ORA21843.1"/>
    <property type="molecule type" value="Genomic_DNA"/>
</dbReference>